<dbReference type="RefSeq" id="WP_221930229.1">
    <property type="nucleotide sequence ID" value="NZ_FXTP01000002.1"/>
</dbReference>
<reference evidence="1 2" key="1">
    <citation type="submission" date="2017-05" db="EMBL/GenBank/DDBJ databases">
        <authorList>
            <person name="Varghese N."/>
            <person name="Submissions S."/>
        </authorList>
    </citation>
    <scope>NUCLEOTIDE SEQUENCE [LARGE SCALE GENOMIC DNA]</scope>
    <source>
        <strain evidence="1 2">DSM 21985</strain>
    </source>
</reference>
<evidence type="ECO:0000313" key="2">
    <source>
        <dbReference type="Proteomes" id="UP000317557"/>
    </source>
</evidence>
<protein>
    <recommendedName>
        <fullName evidence="3">Alginate export</fullName>
    </recommendedName>
</protein>
<accession>A0A521BFL1</accession>
<proteinExistence type="predicted"/>
<dbReference type="AlphaFoldDB" id="A0A521BFL1"/>
<dbReference type="EMBL" id="FXTP01000002">
    <property type="protein sequence ID" value="SMO45859.1"/>
    <property type="molecule type" value="Genomic_DNA"/>
</dbReference>
<evidence type="ECO:0000313" key="1">
    <source>
        <dbReference type="EMBL" id="SMO45859.1"/>
    </source>
</evidence>
<evidence type="ECO:0008006" key="3">
    <source>
        <dbReference type="Google" id="ProtNLM"/>
    </source>
</evidence>
<dbReference type="Proteomes" id="UP000317557">
    <property type="component" value="Unassembled WGS sequence"/>
</dbReference>
<organism evidence="1 2">
    <name type="scientific">Gracilimonas mengyeensis</name>
    <dbReference type="NCBI Taxonomy" id="1302730"/>
    <lineage>
        <taxon>Bacteria</taxon>
        <taxon>Pseudomonadati</taxon>
        <taxon>Balneolota</taxon>
        <taxon>Balneolia</taxon>
        <taxon>Balneolales</taxon>
        <taxon>Balneolaceae</taxon>
        <taxon>Gracilimonas</taxon>
    </lineage>
</organism>
<name>A0A521BFL1_9BACT</name>
<keyword evidence="2" id="KW-1185">Reference proteome</keyword>
<gene>
    <name evidence="1" type="ORF">SAMN06265219_102247</name>
</gene>
<sequence length="506" mass="57311">MNIDFSEETGLNYSPRIHPWERGVRDRKIFARVFCGLMMGIENWAGWFIKALARPSLVSKQRFGCFETGPSSECSEQAKGTQVSASRSKTAIKILFFQWLKTYLSLERDRIWLATIQREGSAGIRLLLFLGLLLLFIPAKTSAQNTIEVDFRGYVKELGSLSLSNDFETLRYDNILHHRIESRFGLGEYVEFRADVRTRLFNGWTVQNTPGYGKYLSNDPGYVDLSHTWIDEEKVVLNSAIDRLHFSYINGPWEVHAGRQRINWGKTMVWNPNDLFNAYAYLDFDYEERPGTDAFSASYSWSYASSVEAGYRLGDSFDESVLAGMFRGSVGEYDVQLIAANYFEQLALGGGWSGYIKSAGFKGEITYFHPRNDFWDESGHVTATLGGDYMFPNAVYASAELLYNGGWDRSVNPVAQLTRPPSADDLFIAETGYFVNAAYQLNPLTSLTGGVMGSFDRKMVILIPQFTRSLSNNLDLLILAQLLKGSALSDLTETPNVLYFRLKWSY</sequence>